<name>A0A8S5Q304_9CAUD</name>
<sequence length="235" mass="26077">MKQIFSYNKFNEDIADGLVETCYSLAQKSIEGKNNTPEYIEANKTFNQEFMKYCVENAGMKWSGLDMIKNPMVYKKSNFLETFDTILAGAITPVVPTVAASGYEQLYDVTQVGFGDVAKYEVDSNELFIVNSLAEGIARGGVQTASNTEYTISAKREQISLYVDWYHVASGRQDWGKLLQKIGASFAAYIQARLAKVMASIITNNTDVATNNQDGIAGYMANGLTDENWLNINNL</sequence>
<organism evidence="1">
    <name type="scientific">Siphoviridae sp. ctLqe90</name>
    <dbReference type="NCBI Taxonomy" id="2825456"/>
    <lineage>
        <taxon>Viruses</taxon>
        <taxon>Duplodnaviria</taxon>
        <taxon>Heunggongvirae</taxon>
        <taxon>Uroviricota</taxon>
        <taxon>Caudoviricetes</taxon>
    </lineage>
</organism>
<reference evidence="1" key="1">
    <citation type="journal article" date="2021" name="Proc. Natl. Acad. Sci. U.S.A.">
        <title>A Catalog of Tens of Thousands of Viruses from Human Metagenomes Reveals Hidden Associations with Chronic Diseases.</title>
        <authorList>
            <person name="Tisza M.J."/>
            <person name="Buck C.B."/>
        </authorList>
    </citation>
    <scope>NUCLEOTIDE SEQUENCE</scope>
    <source>
        <strain evidence="1">CtLqe90</strain>
    </source>
</reference>
<dbReference type="EMBL" id="BK015564">
    <property type="protein sequence ID" value="DAE13115.1"/>
    <property type="molecule type" value="Genomic_DNA"/>
</dbReference>
<accession>A0A8S5Q304</accession>
<protein>
    <submittedName>
        <fullName evidence="1">Capsid protein</fullName>
    </submittedName>
</protein>
<proteinExistence type="predicted"/>
<evidence type="ECO:0000313" key="1">
    <source>
        <dbReference type="EMBL" id="DAE13115.1"/>
    </source>
</evidence>